<dbReference type="Gene3D" id="1.25.10.10">
    <property type="entry name" value="Leucine-rich Repeat Variant"/>
    <property type="match status" value="1"/>
</dbReference>
<dbReference type="Proteomes" id="UP000694941">
    <property type="component" value="Unplaced"/>
</dbReference>
<evidence type="ECO:0000259" key="3">
    <source>
        <dbReference type="PROSITE" id="PS51231"/>
    </source>
</evidence>
<proteinExistence type="predicted"/>
<evidence type="ECO:0000259" key="4">
    <source>
        <dbReference type="PROSITE" id="PS51232"/>
    </source>
</evidence>
<dbReference type="Pfam" id="PF02181">
    <property type="entry name" value="FH2"/>
    <property type="match status" value="1"/>
</dbReference>
<dbReference type="GeneID" id="106457176"/>
<feature type="domain" description="GBD/FH3" evidence="4">
    <location>
        <begin position="67"/>
        <end position="438"/>
    </location>
</feature>
<dbReference type="PROSITE" id="PS51444">
    <property type="entry name" value="FH2"/>
    <property type="match status" value="1"/>
</dbReference>
<feature type="coiled-coil region" evidence="1">
    <location>
        <begin position="895"/>
        <end position="922"/>
    </location>
</feature>
<dbReference type="SMART" id="SM01140">
    <property type="entry name" value="Drf_GBD"/>
    <property type="match status" value="1"/>
</dbReference>
<dbReference type="InterPro" id="IPR051425">
    <property type="entry name" value="Formin_Homology"/>
</dbReference>
<feature type="coiled-coil region" evidence="1">
    <location>
        <begin position="455"/>
        <end position="545"/>
    </location>
</feature>
<evidence type="ECO:0000313" key="7">
    <source>
        <dbReference type="RefSeq" id="XP_022238724.1"/>
    </source>
</evidence>
<evidence type="ECO:0000256" key="1">
    <source>
        <dbReference type="SAM" id="Coils"/>
    </source>
</evidence>
<dbReference type="InterPro" id="IPR016024">
    <property type="entry name" value="ARM-type_fold"/>
</dbReference>
<dbReference type="PANTHER" id="PTHR45725:SF1">
    <property type="entry name" value="DISHEVELLED ASSOCIATED ACTIVATOR OF MORPHOGENESIS, ISOFORM D"/>
    <property type="match status" value="1"/>
</dbReference>
<dbReference type="InterPro" id="IPR010473">
    <property type="entry name" value="GTPase-bd"/>
</dbReference>
<feature type="region of interest" description="Disordered" evidence="2">
    <location>
        <begin position="567"/>
        <end position="601"/>
    </location>
</feature>
<keyword evidence="6" id="KW-1185">Reference proteome</keyword>
<organism evidence="6 7">
    <name type="scientific">Limulus polyphemus</name>
    <name type="common">Atlantic horseshoe crab</name>
    <dbReference type="NCBI Taxonomy" id="6850"/>
    <lineage>
        <taxon>Eukaryota</taxon>
        <taxon>Metazoa</taxon>
        <taxon>Ecdysozoa</taxon>
        <taxon>Arthropoda</taxon>
        <taxon>Chelicerata</taxon>
        <taxon>Merostomata</taxon>
        <taxon>Xiphosura</taxon>
        <taxon>Limulidae</taxon>
        <taxon>Limulus</taxon>
    </lineage>
</organism>
<feature type="domain" description="FH2" evidence="5">
    <location>
        <begin position="613"/>
        <end position="1016"/>
    </location>
</feature>
<dbReference type="InterPro" id="IPR014768">
    <property type="entry name" value="GBD/FH3_dom"/>
</dbReference>
<name>A0ABM1S519_LIMPO</name>
<dbReference type="Gene3D" id="1.10.238.150">
    <property type="entry name" value="Formin, FH3 diaphanous domain"/>
    <property type="match status" value="1"/>
</dbReference>
<feature type="domain" description="DAD" evidence="3">
    <location>
        <begin position="1049"/>
        <end position="1079"/>
    </location>
</feature>
<evidence type="ECO:0000256" key="2">
    <source>
        <dbReference type="SAM" id="MobiDB-lite"/>
    </source>
</evidence>
<dbReference type="PANTHER" id="PTHR45725">
    <property type="entry name" value="FORMIN HOMOLOGY 2 FAMILY MEMBER"/>
    <property type="match status" value="1"/>
</dbReference>
<evidence type="ECO:0000313" key="6">
    <source>
        <dbReference type="Proteomes" id="UP000694941"/>
    </source>
</evidence>
<dbReference type="Gene3D" id="1.20.58.2220">
    <property type="entry name" value="Formin, FH2 domain"/>
    <property type="match status" value="1"/>
</dbReference>
<dbReference type="InterPro" id="IPR042201">
    <property type="entry name" value="FH2_Formin_sf"/>
</dbReference>
<gene>
    <name evidence="7" type="primary">LOC106457176</name>
</gene>
<sequence>MPAALLKMQEQHLVLTVPTNLTSMPVKKKNEGLCSCFGTKEPPEITYHVVENGGVVNLHPHLLRPTQPVPEEEELNVKFAELVEELDLTAAKKEIMFSLPPEKKWQLYLSKKTEQQESSSAHFSDYYVERVNSMSMLLFPRDQEEITLRVQLLDNLKTALRTQPNSFVMRFLEQDGLVCLLNFLTNMEYDTSESAIHTSVIGCVKALMNNSSGRSHVLAHPEAINTISRSLATDNIKAKIAVLEILGAVCLVPGGHRKVLEAMLYFQKFAYERTRFQTIVNDLDRSTGLYKEKVGLNTAIMSFINAIINYGPGQDHLEFRLHLRYEFLMLGIQPVIDKLRTYENGTLDRHLNIFEMVRNDDEKELARKFDVAHVDTKSATGVFEALKEKLARTAAYPHFLSLLTHCLLLPMDYGAWPQHWLLCDRIVQQIVLQGDNGIDPDVSHVEINVNEIVKLLAIEEEVRSAKERAEALEIENYELFLKCSKKEQEVEQQLQEKEDLQAVVKKMNVKLERETVGHIQACQKIEELEYKLEQISQEFESEQQQQRTQVSNLIHNGSLSDDTKVEISASKSAAPPPPPPPPSVASHSLGGPPPPPPLLSCRANNVKPYTPIKKNIPLSSNPLKSFNWSKLHENKLEGTVWMELDDTKLYKDIDLNEMDKMFSAYQKQQCNDSVEDLTSVTSRMTPRSREFSVIDGRRAQNCTILLSKLRLSNEDICKMILDMDHKDQLPKDMLEQLLKFTPNPEEKALLEEHRTEIESMARADRFLYEISRVVHYEQRVKTLLYKKKFQERITDCKSKIKAVLEGSREVQRSKKLKKLLEVVLAFGNYMNKGQRGNAMGFRLVSLNKIGDTKSGTNRNITLLHFLIETLEKKFKDILKLEEDIPHVRQAAKVNMTELSKEIQALRMGLQEIQKEMEFYRTQQEQQPGDKFVPVMREFITSATYKFSELEDGYQDMKQRYEEVVRLYGEDPAQMQPDEFFAIFDSFLTSYNETRQECDNMKKKKEFEERRAQQEPEFKREKCVKDITNKTVNDLKNGSISEIRTHHRSSDKGEFDDLISALRTGDVFGDDIAKFRRNKRRGIVQQSSTLGRDVLRDSSRERLSSPLRTKNA</sequence>
<dbReference type="Pfam" id="PF06371">
    <property type="entry name" value="Drf_GBD"/>
    <property type="match status" value="1"/>
</dbReference>
<evidence type="ECO:0000259" key="5">
    <source>
        <dbReference type="PROSITE" id="PS51444"/>
    </source>
</evidence>
<dbReference type="InterPro" id="IPR015425">
    <property type="entry name" value="FH2_Formin"/>
</dbReference>
<dbReference type="InterPro" id="IPR011989">
    <property type="entry name" value="ARM-like"/>
</dbReference>
<dbReference type="RefSeq" id="XP_022238724.1">
    <property type="nucleotide sequence ID" value="XM_022383016.1"/>
</dbReference>
<dbReference type="Pfam" id="PF06367">
    <property type="entry name" value="Drf_FH3"/>
    <property type="match status" value="1"/>
</dbReference>
<dbReference type="SMART" id="SM00498">
    <property type="entry name" value="FH2"/>
    <property type="match status" value="1"/>
</dbReference>
<dbReference type="SUPFAM" id="SSF48371">
    <property type="entry name" value="ARM repeat"/>
    <property type="match status" value="1"/>
</dbReference>
<dbReference type="PROSITE" id="PS51232">
    <property type="entry name" value="GBD_FH3"/>
    <property type="match status" value="1"/>
</dbReference>
<accession>A0ABM1S519</accession>
<dbReference type="SUPFAM" id="SSF101447">
    <property type="entry name" value="Formin homology 2 domain (FH2 domain)"/>
    <property type="match status" value="1"/>
</dbReference>
<dbReference type="PROSITE" id="PS51231">
    <property type="entry name" value="DAD"/>
    <property type="match status" value="1"/>
</dbReference>
<feature type="compositionally biased region" description="Basic and acidic residues" evidence="2">
    <location>
        <begin position="1092"/>
        <end position="1102"/>
    </location>
</feature>
<protein>
    <submittedName>
        <fullName evidence="7">Disheveled-associated activator of morphogenesis 1-like</fullName>
    </submittedName>
</protein>
<keyword evidence="1" id="KW-0175">Coiled coil</keyword>
<dbReference type="InterPro" id="IPR010472">
    <property type="entry name" value="FH3_dom"/>
</dbReference>
<feature type="region of interest" description="Disordered" evidence="2">
    <location>
        <begin position="1078"/>
        <end position="1111"/>
    </location>
</feature>
<dbReference type="InterPro" id="IPR014767">
    <property type="entry name" value="DAD_dom"/>
</dbReference>
<dbReference type="SMART" id="SM01139">
    <property type="entry name" value="Drf_FH3"/>
    <property type="match status" value="1"/>
</dbReference>
<reference evidence="7" key="1">
    <citation type="submission" date="2025-08" db="UniProtKB">
        <authorList>
            <consortium name="RefSeq"/>
        </authorList>
    </citation>
    <scope>IDENTIFICATION</scope>
    <source>
        <tissue evidence="7">Muscle</tissue>
    </source>
</reference>
<feature type="compositionally biased region" description="Pro residues" evidence="2">
    <location>
        <begin position="574"/>
        <end position="583"/>
    </location>
</feature>